<protein>
    <recommendedName>
        <fullName evidence="3">leucine--tRNA ligase</fullName>
        <ecNumber evidence="3">6.1.1.4</ecNumber>
    </recommendedName>
    <alternativeName>
        <fullName evidence="9">Leucyl-tRNA synthetase</fullName>
    </alternativeName>
</protein>
<reference evidence="12" key="1">
    <citation type="submission" date="2025-08" db="UniProtKB">
        <authorList>
            <consortium name="Ensembl"/>
        </authorList>
    </citation>
    <scope>IDENTIFICATION</scope>
</reference>
<dbReference type="PANTHER" id="PTHR43740:SF2">
    <property type="entry name" value="LEUCINE--TRNA LIGASE, MITOCHONDRIAL"/>
    <property type="match status" value="1"/>
</dbReference>
<comment type="similarity">
    <text evidence="2 10">Belongs to the class-I aminoacyl-tRNA synthetase family.</text>
</comment>
<dbReference type="OMA" id="DDVDWAD"/>
<dbReference type="Ensembl" id="ENSEBUT00000008739.1">
    <property type="protein sequence ID" value="ENSEBUP00000008243.1"/>
    <property type="gene ID" value="ENSEBUG00000005332.1"/>
</dbReference>
<accession>A0A8C4Q0U7</accession>
<evidence type="ECO:0000256" key="3">
    <source>
        <dbReference type="ARBA" id="ARBA00013164"/>
    </source>
</evidence>
<dbReference type="EC" id="6.1.1.4" evidence="3"/>
<dbReference type="FunFam" id="3.40.50.620:FF:000060">
    <property type="entry name" value="Leucine--tRNA ligase"/>
    <property type="match status" value="1"/>
</dbReference>
<keyword evidence="4 10" id="KW-0436">Ligase</keyword>
<evidence type="ECO:0000256" key="8">
    <source>
        <dbReference type="ARBA" id="ARBA00023146"/>
    </source>
</evidence>
<dbReference type="Pfam" id="PF00133">
    <property type="entry name" value="tRNA-synt_1"/>
    <property type="match status" value="2"/>
</dbReference>
<dbReference type="GO" id="GO:0032543">
    <property type="term" value="P:mitochondrial translation"/>
    <property type="evidence" value="ECO:0007669"/>
    <property type="project" value="TreeGrafter"/>
</dbReference>
<dbReference type="PROSITE" id="PS00178">
    <property type="entry name" value="AA_TRNA_LIGASE_I"/>
    <property type="match status" value="1"/>
</dbReference>
<evidence type="ECO:0000313" key="12">
    <source>
        <dbReference type="Ensembl" id="ENSEBUP00000008243.1"/>
    </source>
</evidence>
<sequence>MLQVGKSKFYVLSMFPYPSGKLHMGHVRVYTIGDAIAHFHRLQGKKVLHPMGWDAFGLPAENAALEHDLDPEIWTNSNITHMREQLKNLGFCFDWHREITTCRPDYYKWTQYLFVKLFEAGLAYQKEAIVNWDPMDKTVLADEQVDEAGCSWRSGARVEQRFIKHTCFKPQKSSLYFHKYLPEWYGVKSMQANWLGDCSGCRLHFALLVSLWYHKGKSVFLFHSCLFSKSYKSILFGTCCVVPAGILLGVKAVHPLTMQQLPVVISLKDTLEDHVDCMIGFHPPSNIFIFCLLVEQFSGFERTKAAEAVMQYARDLCVGGHPTSTKLRDWLVSRQRYWGTPIPIVHCPSCGPVAVPVTDLPVHLPNISHLSEKGGSPLKSAHHWLHCSCPRCGSKAQRETDTLDTFVDSAWYFLRYTDPHNTQRPFDKVVADTWMPVDVYVGGKEHAVMHLYYARFLCHFCNDMGLLSHREPFKKLIVQGLIKGQTFWVPSTRRYVQKACVEFTGGLSVLKKNGERVVITWEKMSKSKQNGVDPSEAFGQYGCSTVRLWLLYTGPPEQDLLWDVQSDKLTGVLRWQKRLWMLVTQLREVRACGTIPNPSCLSSADQKIVNGLRDNKNLTIEMVMPDNFLYHLLYFMLFLITKLTSEKVLFFETYSPFVTISFLGAGLCSVTNKQSTCYDWKSTVLQQRWPVMDSFHCVQINNKSCGRLAMAACVARDADAVRALVEHSDIGKRLLTGQTVTRTILSPRTNLVNFLVH</sequence>
<dbReference type="InterPro" id="IPR002300">
    <property type="entry name" value="aa-tRNA-synth_Ia"/>
</dbReference>
<organism evidence="12 13">
    <name type="scientific">Eptatretus burgeri</name>
    <name type="common">Inshore hagfish</name>
    <dbReference type="NCBI Taxonomy" id="7764"/>
    <lineage>
        <taxon>Eukaryota</taxon>
        <taxon>Metazoa</taxon>
        <taxon>Chordata</taxon>
        <taxon>Craniata</taxon>
        <taxon>Vertebrata</taxon>
        <taxon>Cyclostomata</taxon>
        <taxon>Myxini</taxon>
        <taxon>Myxiniformes</taxon>
        <taxon>Myxinidae</taxon>
        <taxon>Eptatretinae</taxon>
        <taxon>Eptatretus</taxon>
    </lineage>
</organism>
<name>A0A8C4Q0U7_EPTBU</name>
<dbReference type="PRINTS" id="PR00985">
    <property type="entry name" value="TRNASYNTHLEU"/>
</dbReference>
<feature type="domain" description="Aminoacyl-tRNA synthetase class Ia" evidence="11">
    <location>
        <begin position="6"/>
        <end position="169"/>
    </location>
</feature>
<keyword evidence="8 10" id="KW-0030">Aminoacyl-tRNA synthetase</keyword>
<reference evidence="12" key="2">
    <citation type="submission" date="2025-09" db="UniProtKB">
        <authorList>
            <consortium name="Ensembl"/>
        </authorList>
    </citation>
    <scope>IDENTIFICATION</scope>
</reference>
<dbReference type="PANTHER" id="PTHR43740">
    <property type="entry name" value="LEUCYL-TRNA SYNTHETASE"/>
    <property type="match status" value="1"/>
</dbReference>
<evidence type="ECO:0000256" key="1">
    <source>
        <dbReference type="ARBA" id="ARBA00004173"/>
    </source>
</evidence>
<comment type="subcellular location">
    <subcellularLocation>
        <location evidence="1">Mitochondrion</location>
    </subcellularLocation>
</comment>
<dbReference type="Gene3D" id="3.40.50.620">
    <property type="entry name" value="HUPs"/>
    <property type="match status" value="2"/>
</dbReference>
<dbReference type="GO" id="GO:0005524">
    <property type="term" value="F:ATP binding"/>
    <property type="evidence" value="ECO:0007669"/>
    <property type="project" value="UniProtKB-KW"/>
</dbReference>
<feature type="domain" description="Aminoacyl-tRNA synthetase class Ia" evidence="11">
    <location>
        <begin position="327"/>
        <end position="483"/>
    </location>
</feature>
<proteinExistence type="inferred from homology"/>
<evidence type="ECO:0000256" key="6">
    <source>
        <dbReference type="ARBA" id="ARBA00022840"/>
    </source>
</evidence>
<dbReference type="GO" id="GO:0005739">
    <property type="term" value="C:mitochondrion"/>
    <property type="evidence" value="ECO:0007669"/>
    <property type="project" value="UniProtKB-SubCell"/>
</dbReference>
<evidence type="ECO:0000313" key="13">
    <source>
        <dbReference type="Proteomes" id="UP000694388"/>
    </source>
</evidence>
<evidence type="ECO:0000256" key="9">
    <source>
        <dbReference type="ARBA" id="ARBA00030520"/>
    </source>
</evidence>
<dbReference type="GO" id="GO:0006429">
    <property type="term" value="P:leucyl-tRNA aminoacylation"/>
    <property type="evidence" value="ECO:0007669"/>
    <property type="project" value="InterPro"/>
</dbReference>
<evidence type="ECO:0000256" key="4">
    <source>
        <dbReference type="ARBA" id="ARBA00022598"/>
    </source>
</evidence>
<dbReference type="InterPro" id="IPR002302">
    <property type="entry name" value="Leu-tRNA-ligase"/>
</dbReference>
<evidence type="ECO:0000259" key="11">
    <source>
        <dbReference type="Pfam" id="PF00133"/>
    </source>
</evidence>
<dbReference type="AlphaFoldDB" id="A0A8C4Q0U7"/>
<evidence type="ECO:0000256" key="2">
    <source>
        <dbReference type="ARBA" id="ARBA00005594"/>
    </source>
</evidence>
<dbReference type="InterPro" id="IPR001412">
    <property type="entry name" value="aa-tRNA-synth_I_CS"/>
</dbReference>
<evidence type="ECO:0000256" key="7">
    <source>
        <dbReference type="ARBA" id="ARBA00022917"/>
    </source>
</evidence>
<keyword evidence="7 10" id="KW-0648">Protein biosynthesis</keyword>
<dbReference type="InterPro" id="IPR014729">
    <property type="entry name" value="Rossmann-like_a/b/a_fold"/>
</dbReference>
<dbReference type="GeneTree" id="ENSGT00390000015114"/>
<dbReference type="CDD" id="cd00812">
    <property type="entry name" value="LeuRS_core"/>
    <property type="match status" value="1"/>
</dbReference>
<dbReference type="SUPFAM" id="SSF52374">
    <property type="entry name" value="Nucleotidylyl transferase"/>
    <property type="match status" value="1"/>
</dbReference>
<dbReference type="Proteomes" id="UP000694388">
    <property type="component" value="Unplaced"/>
</dbReference>
<keyword evidence="5 10" id="KW-0547">Nucleotide-binding</keyword>
<evidence type="ECO:0000256" key="5">
    <source>
        <dbReference type="ARBA" id="ARBA00022741"/>
    </source>
</evidence>
<dbReference type="GO" id="GO:0004823">
    <property type="term" value="F:leucine-tRNA ligase activity"/>
    <property type="evidence" value="ECO:0007669"/>
    <property type="project" value="UniProtKB-EC"/>
</dbReference>
<dbReference type="Gene3D" id="1.10.730.10">
    <property type="entry name" value="Isoleucyl-tRNA Synthetase, Domain 1"/>
    <property type="match status" value="1"/>
</dbReference>
<dbReference type="FunFam" id="3.40.50.620:FF:000100">
    <property type="entry name" value="probable leucine--tRNA ligase, mitochondrial"/>
    <property type="match status" value="1"/>
</dbReference>
<keyword evidence="13" id="KW-1185">Reference proteome</keyword>
<keyword evidence="6 10" id="KW-0067">ATP-binding</keyword>
<evidence type="ECO:0000256" key="10">
    <source>
        <dbReference type="RuleBase" id="RU363035"/>
    </source>
</evidence>